<keyword evidence="2" id="KW-1185">Reference proteome</keyword>
<dbReference type="RefSeq" id="WP_256616417.1">
    <property type="nucleotide sequence ID" value="NZ_JANIBK010000116.1"/>
</dbReference>
<dbReference type="Pfam" id="PF14103">
    <property type="entry name" value="DUF4276"/>
    <property type="match status" value="1"/>
</dbReference>
<sequence length="214" mass="24373">MLNVTAIVEGDGEVIALPILLRRLNQWLTPKVYVDVGYPIRVRRDRFLNKEDEFRRHLSLAANKCGDEGWILILFDADDDCPAELGQEILARAQRIAPHRKISVVLANREYEAWFIAAAESLQGSRGFNYDPAKAVDPERPRDAKGWIEACMANRSYGETTDQPAFSAQIDLQLAFDRSRSFRKLCSEWNKWSLINEIAREHAQTPTAQQSIGE</sequence>
<name>A0ABT1U811_9GAMM</name>
<organism evidence="1 2">
    <name type="scientific">Methylomonas rivi</name>
    <dbReference type="NCBI Taxonomy" id="2952226"/>
    <lineage>
        <taxon>Bacteria</taxon>
        <taxon>Pseudomonadati</taxon>
        <taxon>Pseudomonadota</taxon>
        <taxon>Gammaproteobacteria</taxon>
        <taxon>Methylococcales</taxon>
        <taxon>Methylococcaceae</taxon>
        <taxon>Methylomonas</taxon>
    </lineage>
</organism>
<accession>A0ABT1U811</accession>
<evidence type="ECO:0000313" key="2">
    <source>
        <dbReference type="Proteomes" id="UP001524586"/>
    </source>
</evidence>
<proteinExistence type="predicted"/>
<reference evidence="1 2" key="1">
    <citation type="submission" date="2022-07" db="EMBL/GenBank/DDBJ databases">
        <title>Methylomonas rivi sp. nov., Methylomonas rosea sp. nov., Methylomonas aureus sp. nov. and Methylomonas subterranea sp. nov., four novel methanotrophs isolated from a freshwater creek and the deep terrestrial subsurface.</title>
        <authorList>
            <person name="Abin C."/>
            <person name="Sankaranarayanan K."/>
            <person name="Garner C."/>
            <person name="Sindelar R."/>
            <person name="Kotary K."/>
            <person name="Garner R."/>
            <person name="Barclay S."/>
            <person name="Lawson P."/>
            <person name="Krumholz L."/>
        </authorList>
    </citation>
    <scope>NUCLEOTIDE SEQUENCE [LARGE SCALE GENOMIC DNA]</scope>
    <source>
        <strain evidence="1 2">WSC-6</strain>
    </source>
</reference>
<dbReference type="Proteomes" id="UP001524586">
    <property type="component" value="Unassembled WGS sequence"/>
</dbReference>
<dbReference type="EMBL" id="JANIBK010000116">
    <property type="protein sequence ID" value="MCQ8129990.1"/>
    <property type="molecule type" value="Genomic_DNA"/>
</dbReference>
<dbReference type="InterPro" id="IPR025455">
    <property type="entry name" value="DUF4276"/>
</dbReference>
<evidence type="ECO:0000313" key="1">
    <source>
        <dbReference type="EMBL" id="MCQ8129990.1"/>
    </source>
</evidence>
<protein>
    <submittedName>
        <fullName evidence="1">DUF4276 family protein</fullName>
    </submittedName>
</protein>
<comment type="caution">
    <text evidence="1">The sequence shown here is derived from an EMBL/GenBank/DDBJ whole genome shotgun (WGS) entry which is preliminary data.</text>
</comment>
<gene>
    <name evidence="1" type="ORF">NP596_16145</name>
</gene>